<dbReference type="EMBL" id="KT001914">
    <property type="protein sequence ID" value="AKU43612.1"/>
    <property type="molecule type" value="Genomic_DNA"/>
</dbReference>
<proteinExistence type="predicted"/>
<evidence type="ECO:0000313" key="1">
    <source>
        <dbReference type="EMBL" id="AKU43612.1"/>
    </source>
</evidence>
<protein>
    <submittedName>
        <fullName evidence="1">RIIB protein</fullName>
    </submittedName>
</protein>
<evidence type="ECO:0000313" key="2">
    <source>
        <dbReference type="Proteomes" id="UP000221339"/>
    </source>
</evidence>
<dbReference type="Proteomes" id="UP000221339">
    <property type="component" value="Segment"/>
</dbReference>
<gene>
    <name evidence="1" type="ORF">CPT_Seuss86</name>
</gene>
<accession>A0A0K1LM67</accession>
<keyword evidence="2" id="KW-1185">Reference proteome</keyword>
<organism evidence="1 2">
    <name type="scientific">Caulobacter phage Seuss</name>
    <dbReference type="NCBI Taxonomy" id="1675601"/>
    <lineage>
        <taxon>Viruses</taxon>
        <taxon>Duplodnaviria</taxon>
        <taxon>Heunggongvirae</taxon>
        <taxon>Uroviricota</taxon>
        <taxon>Caudoviricetes</taxon>
        <taxon>Seussvirus</taxon>
        <taxon>Seussvirus seuss</taxon>
    </lineage>
</organism>
<sequence length="375" mass="41553">MALISIISEDSATVFVGGKPFIIHQDHARYEDLKAAIAAGDEAKVEQIALAAESFSKLLGTYGDVQVFGGHITFQGRQITNYLVNRILELMALGMEPSSHALFLDRAMRNPNKLAEEYLYKWVERAQMPLLPDGRFCAWKIIRGDYTDKHTGTFDNSPGVTLEMPREKVNPDMNQQCSTGFHFCGPSYFPSFHNSGDRIVLLAVDPIDVVSFPQDGGGTKGRACKYEILFEVDGTEAAKSWFKGKDQVVFDAVAWFEQEYPFEVVEKDTGEILRRFKFKDEATSWIASKAGKKEAVLVEPKAADAKSAAPMDPTALANQLTFFERLNRLATSVNLKIEGLTIAGALQAIEDELGLDDHNPPQINRLLRAEKAAGL</sequence>
<name>A0A0K1LM67_9CAUD</name>
<reference evidence="1 2" key="1">
    <citation type="journal article" date="2015" name="Genome Announc.">
        <title>Complete Genome Sequence of Caulobacter crescentus Siphophage Seuss.</title>
        <authorList>
            <person name="Sloan J.M."/>
            <person name="Keene J.L."/>
            <person name="Cahill J.L."/>
            <person name="Rasche E.S."/>
            <person name="Kuty Everett G.F."/>
        </authorList>
    </citation>
    <scope>NUCLEOTIDE SEQUENCE [LARGE SCALE GENOMIC DNA]</scope>
</reference>